<evidence type="ECO:0000313" key="3">
    <source>
        <dbReference type="Proteomes" id="UP000642748"/>
    </source>
</evidence>
<gene>
    <name evidence="2" type="ORF">Raf01_45250</name>
</gene>
<dbReference type="EMBL" id="BONZ01000042">
    <property type="protein sequence ID" value="GIH16353.1"/>
    <property type="molecule type" value="Genomic_DNA"/>
</dbReference>
<organism evidence="2 3">
    <name type="scientific">Rugosimonospora africana</name>
    <dbReference type="NCBI Taxonomy" id="556532"/>
    <lineage>
        <taxon>Bacteria</taxon>
        <taxon>Bacillati</taxon>
        <taxon>Actinomycetota</taxon>
        <taxon>Actinomycetes</taxon>
        <taxon>Micromonosporales</taxon>
        <taxon>Micromonosporaceae</taxon>
        <taxon>Rugosimonospora</taxon>
    </lineage>
</organism>
<reference evidence="2" key="1">
    <citation type="submission" date="2021-01" db="EMBL/GenBank/DDBJ databases">
        <title>Whole genome shotgun sequence of Rugosimonospora africana NBRC 104875.</title>
        <authorList>
            <person name="Komaki H."/>
            <person name="Tamura T."/>
        </authorList>
    </citation>
    <scope>NUCLEOTIDE SEQUENCE</scope>
    <source>
        <strain evidence="2">NBRC 104875</strain>
    </source>
</reference>
<dbReference type="RefSeq" id="WP_203919942.1">
    <property type="nucleotide sequence ID" value="NZ_BONZ01000042.1"/>
</dbReference>
<evidence type="ECO:0008006" key="4">
    <source>
        <dbReference type="Google" id="ProtNLM"/>
    </source>
</evidence>
<proteinExistence type="predicted"/>
<accession>A0A8J3QT60</accession>
<keyword evidence="3" id="KW-1185">Reference proteome</keyword>
<comment type="caution">
    <text evidence="2">The sequence shown here is derived from an EMBL/GenBank/DDBJ whole genome shotgun (WGS) entry which is preliminary data.</text>
</comment>
<feature type="compositionally biased region" description="Basic and acidic residues" evidence="1">
    <location>
        <begin position="144"/>
        <end position="155"/>
    </location>
</feature>
<name>A0A8J3QT60_9ACTN</name>
<evidence type="ECO:0000313" key="2">
    <source>
        <dbReference type="EMBL" id="GIH16353.1"/>
    </source>
</evidence>
<feature type="region of interest" description="Disordered" evidence="1">
    <location>
        <begin position="127"/>
        <end position="176"/>
    </location>
</feature>
<dbReference type="Proteomes" id="UP000642748">
    <property type="component" value="Unassembled WGS sequence"/>
</dbReference>
<evidence type="ECO:0000256" key="1">
    <source>
        <dbReference type="SAM" id="MobiDB-lite"/>
    </source>
</evidence>
<protein>
    <recommendedName>
        <fullName evidence="4">Core-binding (CB) domain-containing protein</fullName>
    </recommendedName>
</protein>
<sequence>MRARLALICRLAEFTNQYPWQWTCAELEAFFDMLRSGPRPAALSTLRGYQTTMRLFQDFVTDTRYAWPQACRDRFGQAPAVVLHEWNSMVHVGEYEGRPGRRPLTYDEVQVLFDTADQRVDDIRSRGRKGALVVGPGCRGSQEGLRHRPSGDRGSTRGRRPRRPVPCGGCRRGDGS</sequence>
<dbReference type="AlphaFoldDB" id="A0A8J3QT60"/>